<protein>
    <recommendedName>
        <fullName evidence="4">Transposase/invertase (TIGR01784 family)</fullName>
    </recommendedName>
</protein>
<dbReference type="EMBL" id="CP078093">
    <property type="protein sequence ID" value="QXM06763.1"/>
    <property type="molecule type" value="Genomic_DNA"/>
</dbReference>
<name>A0ABX8REB7_9CLOT</name>
<proteinExistence type="predicted"/>
<dbReference type="Proteomes" id="UP000886818">
    <property type="component" value="Chromosome"/>
</dbReference>
<dbReference type="EMBL" id="CP078093">
    <property type="protein sequence ID" value="QXM06767.1"/>
    <property type="molecule type" value="Genomic_DNA"/>
</dbReference>
<evidence type="ECO:0008006" key="4">
    <source>
        <dbReference type="Google" id="ProtNLM"/>
    </source>
</evidence>
<evidence type="ECO:0000313" key="1">
    <source>
        <dbReference type="EMBL" id="QXM06763.1"/>
    </source>
</evidence>
<dbReference type="RefSeq" id="WP_218283458.1">
    <property type="nucleotide sequence ID" value="NZ_CP078093.1"/>
</dbReference>
<keyword evidence="3" id="KW-1185">Reference proteome</keyword>
<accession>A0ABX8REB7</accession>
<gene>
    <name evidence="1" type="ORF">KVH43_03310</name>
    <name evidence="2" type="ORF">KVH43_03330</name>
</gene>
<reference evidence="2" key="1">
    <citation type="submission" date="2021-07" db="EMBL/GenBank/DDBJ databases">
        <title>Complete genome sequence of Crassaminicella sp. 143-21, isolated from a deep-sea hydrothermal vent.</title>
        <authorList>
            <person name="Li X."/>
        </authorList>
    </citation>
    <scope>NUCLEOTIDE SEQUENCE</scope>
    <source>
        <strain evidence="2">143-21</strain>
    </source>
</reference>
<evidence type="ECO:0000313" key="2">
    <source>
        <dbReference type="EMBL" id="QXM06767.1"/>
    </source>
</evidence>
<sequence length="65" mass="7410">MISNLGRKIEEEFKLREEKGIQKGQIQERRGIAKNLLLMGIDIPTIIKATGLTNDDIKKIKSEMN</sequence>
<evidence type="ECO:0000313" key="3">
    <source>
        <dbReference type="Proteomes" id="UP000886818"/>
    </source>
</evidence>
<organism evidence="2 3">
    <name type="scientific">Crassaminicella indica</name>
    <dbReference type="NCBI Taxonomy" id="2855394"/>
    <lineage>
        <taxon>Bacteria</taxon>
        <taxon>Bacillati</taxon>
        <taxon>Bacillota</taxon>
        <taxon>Clostridia</taxon>
        <taxon>Eubacteriales</taxon>
        <taxon>Clostridiaceae</taxon>
        <taxon>Crassaminicella</taxon>
    </lineage>
</organism>